<organism evidence="9 10">
    <name type="scientific">Pseudoxanthobacter soli DSM 19599</name>
    <dbReference type="NCBI Taxonomy" id="1123029"/>
    <lineage>
        <taxon>Bacteria</taxon>
        <taxon>Pseudomonadati</taxon>
        <taxon>Pseudomonadota</taxon>
        <taxon>Alphaproteobacteria</taxon>
        <taxon>Hyphomicrobiales</taxon>
        <taxon>Segnochrobactraceae</taxon>
        <taxon>Pseudoxanthobacter</taxon>
    </lineage>
</organism>
<dbReference type="InterPro" id="IPR036812">
    <property type="entry name" value="NAD(P)_OxRdtase_dom_sf"/>
</dbReference>
<dbReference type="PIRSF" id="PIRSF000097">
    <property type="entry name" value="AKR"/>
    <property type="match status" value="1"/>
</dbReference>
<dbReference type="OrthoDB" id="9804790at2"/>
<dbReference type="SUPFAM" id="SSF51430">
    <property type="entry name" value="NAD(P)-linked oxidoreductase"/>
    <property type="match status" value="1"/>
</dbReference>
<dbReference type="PRINTS" id="PR00069">
    <property type="entry name" value="ALDKETRDTASE"/>
</dbReference>
<evidence type="ECO:0000256" key="1">
    <source>
        <dbReference type="ARBA" id="ARBA00007905"/>
    </source>
</evidence>
<evidence type="ECO:0000256" key="5">
    <source>
        <dbReference type="PIRSR" id="PIRSR000097-1"/>
    </source>
</evidence>
<evidence type="ECO:0000256" key="4">
    <source>
        <dbReference type="ARBA" id="ARBA00049445"/>
    </source>
</evidence>
<evidence type="ECO:0000256" key="7">
    <source>
        <dbReference type="PIRSR" id="PIRSR000097-3"/>
    </source>
</evidence>
<evidence type="ECO:0000256" key="2">
    <source>
        <dbReference type="ARBA" id="ARBA00022857"/>
    </source>
</evidence>
<evidence type="ECO:0000313" key="9">
    <source>
        <dbReference type="EMBL" id="SHO63453.1"/>
    </source>
</evidence>
<feature type="site" description="Lowers pKa of active site Tyr" evidence="7">
    <location>
        <position position="76"/>
    </location>
</feature>
<evidence type="ECO:0000256" key="3">
    <source>
        <dbReference type="ARBA" id="ARBA00023002"/>
    </source>
</evidence>
<dbReference type="PROSITE" id="PS00062">
    <property type="entry name" value="ALDOKETO_REDUCTASE_2"/>
    <property type="match status" value="1"/>
</dbReference>
<feature type="binding site" evidence="6">
    <location>
        <position position="109"/>
    </location>
    <ligand>
        <name>substrate</name>
    </ligand>
</feature>
<dbReference type="STRING" id="1123029.SAMN02745172_01390"/>
<dbReference type="EMBL" id="FRXO01000002">
    <property type="protein sequence ID" value="SHO63453.1"/>
    <property type="molecule type" value="Genomic_DNA"/>
</dbReference>
<feature type="domain" description="NADP-dependent oxidoreductase" evidence="8">
    <location>
        <begin position="19"/>
        <end position="261"/>
    </location>
</feature>
<comment type="catalytic activity">
    <reaction evidence="4">
        <text>hydroxyacetone + NADP(+) = methylglyoxal + NADPH + H(+)</text>
        <dbReference type="Rhea" id="RHEA:27986"/>
        <dbReference type="ChEBI" id="CHEBI:15378"/>
        <dbReference type="ChEBI" id="CHEBI:17158"/>
        <dbReference type="ChEBI" id="CHEBI:27957"/>
        <dbReference type="ChEBI" id="CHEBI:57783"/>
        <dbReference type="ChEBI" id="CHEBI:58349"/>
    </reaction>
</comment>
<gene>
    <name evidence="9" type="ORF">SAMN02745172_01390</name>
</gene>
<keyword evidence="2" id="KW-0521">NADP</keyword>
<dbReference type="PROSITE" id="PS00798">
    <property type="entry name" value="ALDOKETO_REDUCTASE_1"/>
    <property type="match status" value="1"/>
</dbReference>
<dbReference type="InterPro" id="IPR023210">
    <property type="entry name" value="NADP_OxRdtase_dom"/>
</dbReference>
<dbReference type="InterPro" id="IPR020471">
    <property type="entry name" value="AKR"/>
</dbReference>
<keyword evidence="10" id="KW-1185">Reference proteome</keyword>
<dbReference type="Pfam" id="PF00248">
    <property type="entry name" value="Aldo_ket_red"/>
    <property type="match status" value="1"/>
</dbReference>
<feature type="active site" description="Proton donor" evidence="5">
    <location>
        <position position="51"/>
    </location>
</feature>
<dbReference type="PANTHER" id="PTHR43827">
    <property type="entry name" value="2,5-DIKETO-D-GLUCONIC ACID REDUCTASE"/>
    <property type="match status" value="1"/>
</dbReference>
<dbReference type="RefSeq" id="WP_073626871.1">
    <property type="nucleotide sequence ID" value="NZ_FRXO01000002.1"/>
</dbReference>
<evidence type="ECO:0000313" key="10">
    <source>
        <dbReference type="Proteomes" id="UP000186406"/>
    </source>
</evidence>
<dbReference type="GO" id="GO:0016616">
    <property type="term" value="F:oxidoreductase activity, acting on the CH-OH group of donors, NAD or NADP as acceptor"/>
    <property type="evidence" value="ECO:0007669"/>
    <property type="project" value="UniProtKB-ARBA"/>
</dbReference>
<dbReference type="AlphaFoldDB" id="A0A1M7ZF06"/>
<dbReference type="Gene3D" id="3.20.20.100">
    <property type="entry name" value="NADP-dependent oxidoreductase domain"/>
    <property type="match status" value="1"/>
</dbReference>
<keyword evidence="3" id="KW-0560">Oxidoreductase</keyword>
<dbReference type="PROSITE" id="PS00063">
    <property type="entry name" value="ALDOKETO_REDUCTASE_3"/>
    <property type="match status" value="1"/>
</dbReference>
<proteinExistence type="inferred from homology"/>
<accession>A0A1M7ZF06</accession>
<comment type="similarity">
    <text evidence="1">Belongs to the aldo/keto reductase family.</text>
</comment>
<dbReference type="Proteomes" id="UP000186406">
    <property type="component" value="Unassembled WGS sequence"/>
</dbReference>
<protein>
    <submittedName>
        <fullName evidence="9">2,5-diketo-D-gluconate reductase A</fullName>
    </submittedName>
</protein>
<reference evidence="9 10" key="1">
    <citation type="submission" date="2016-12" db="EMBL/GenBank/DDBJ databases">
        <authorList>
            <person name="Song W.-J."/>
            <person name="Kurnit D.M."/>
        </authorList>
    </citation>
    <scope>NUCLEOTIDE SEQUENCE [LARGE SCALE GENOMIC DNA]</scope>
    <source>
        <strain evidence="9 10">DSM 19599</strain>
    </source>
</reference>
<name>A0A1M7ZF06_9HYPH</name>
<evidence type="ECO:0000256" key="6">
    <source>
        <dbReference type="PIRSR" id="PIRSR000097-2"/>
    </source>
</evidence>
<dbReference type="FunFam" id="3.20.20.100:FF:000002">
    <property type="entry name" value="2,5-diketo-D-gluconic acid reductase A"/>
    <property type="match status" value="1"/>
</dbReference>
<dbReference type="PANTHER" id="PTHR43827:SF3">
    <property type="entry name" value="NADP-DEPENDENT OXIDOREDUCTASE DOMAIN-CONTAINING PROTEIN"/>
    <property type="match status" value="1"/>
</dbReference>
<dbReference type="InterPro" id="IPR018170">
    <property type="entry name" value="Aldo/ket_reductase_CS"/>
</dbReference>
<evidence type="ECO:0000259" key="8">
    <source>
        <dbReference type="Pfam" id="PF00248"/>
    </source>
</evidence>
<sequence length="276" mass="30007">MTTQPHLTFNDGRAIPQVGLGVWQTPNDVAVTAVRTALEAGYRHVDTAAIYENETGVGEGIRAAGLPRDDLFVTTKVWNADQGFDATLKAADASLKRLGLDHVDLYLIHWPAPRKGLFVDTWRALVRLREEGRARSIGVSNFEVEHLDRIIAETGVTPAINQIELHPRFQQKALRAAHAERGIVTQSWSPLGQGTLLADPAIAAIAAKHGRTPAQVIIRWHIDSGLVVIPKSVTPSRIVENFDVFGFKLDEADLAAIAALDAQDGRIGPNPMTAAF</sequence>